<dbReference type="EMBL" id="VYZB01002233">
    <property type="protein sequence ID" value="NWS79103.1"/>
    <property type="molecule type" value="Genomic_DNA"/>
</dbReference>
<keyword evidence="9" id="KW-0896">Oogenesis</keyword>
<dbReference type="PANTHER" id="PTHR31054:SF5">
    <property type="entry name" value="PROTEIN ZAR1-LIKE"/>
    <property type="match status" value="1"/>
</dbReference>
<dbReference type="OrthoDB" id="9885288at2759"/>
<evidence type="ECO:0000256" key="11">
    <source>
        <dbReference type="ARBA" id="ARBA00049576"/>
    </source>
</evidence>
<comment type="subcellular location">
    <subcellularLocation>
        <location evidence="1">Cytoplasm</location>
        <location evidence="1">Cytoplasmic ribonucleoprotein granule</location>
    </subcellularLocation>
</comment>
<dbReference type="GO" id="GO:0008270">
    <property type="term" value="F:zinc ion binding"/>
    <property type="evidence" value="ECO:0007669"/>
    <property type="project" value="UniProtKB-KW"/>
</dbReference>
<evidence type="ECO:0000256" key="8">
    <source>
        <dbReference type="ARBA" id="ARBA00022884"/>
    </source>
</evidence>
<dbReference type="GO" id="GO:0017148">
    <property type="term" value="P:negative regulation of translation"/>
    <property type="evidence" value="ECO:0007669"/>
    <property type="project" value="UniProtKB-ARBA"/>
</dbReference>
<dbReference type="AlphaFoldDB" id="A0A7K5ICG5"/>
<evidence type="ECO:0000256" key="1">
    <source>
        <dbReference type="ARBA" id="ARBA00004331"/>
    </source>
</evidence>
<accession>A0A7K5ICG5</accession>
<keyword evidence="6" id="KW-0221">Differentiation</keyword>
<dbReference type="GO" id="GO:0048477">
    <property type="term" value="P:oogenesis"/>
    <property type="evidence" value="ECO:0007669"/>
    <property type="project" value="UniProtKB-KW"/>
</dbReference>
<dbReference type="Pfam" id="PF13695">
    <property type="entry name" value="Zn_ribbon_3CxxC"/>
    <property type="match status" value="1"/>
</dbReference>
<dbReference type="InterPro" id="IPR026775">
    <property type="entry name" value="Zar1"/>
</dbReference>
<dbReference type="GO" id="GO:0003729">
    <property type="term" value="F:mRNA binding"/>
    <property type="evidence" value="ECO:0007669"/>
    <property type="project" value="UniProtKB-ARBA"/>
</dbReference>
<dbReference type="GO" id="GO:0036464">
    <property type="term" value="C:cytoplasmic ribonucleoprotein granule"/>
    <property type="evidence" value="ECO:0007669"/>
    <property type="project" value="UniProtKB-SubCell"/>
</dbReference>
<evidence type="ECO:0000256" key="4">
    <source>
        <dbReference type="ARBA" id="ARBA00022723"/>
    </source>
</evidence>
<evidence type="ECO:0000256" key="7">
    <source>
        <dbReference type="ARBA" id="ARBA00022833"/>
    </source>
</evidence>
<organism evidence="14 15">
    <name type="scientific">Crotophaga sulcirostris</name>
    <name type="common">Groove-billed ani</name>
    <dbReference type="NCBI Taxonomy" id="33598"/>
    <lineage>
        <taxon>Eukaryota</taxon>
        <taxon>Metazoa</taxon>
        <taxon>Chordata</taxon>
        <taxon>Craniata</taxon>
        <taxon>Vertebrata</taxon>
        <taxon>Euteleostomi</taxon>
        <taxon>Archelosauria</taxon>
        <taxon>Archosauria</taxon>
        <taxon>Dinosauria</taxon>
        <taxon>Saurischia</taxon>
        <taxon>Theropoda</taxon>
        <taxon>Coelurosauria</taxon>
        <taxon>Aves</taxon>
        <taxon>Neognathae</taxon>
        <taxon>Neoaves</taxon>
        <taxon>Otidimorphae</taxon>
        <taxon>Cuculiformes</taxon>
        <taxon>Crotophagidae</taxon>
        <taxon>Crotophaga</taxon>
    </lineage>
</organism>
<keyword evidence="5" id="KW-0863">Zinc-finger</keyword>
<evidence type="ECO:0000256" key="3">
    <source>
        <dbReference type="ARBA" id="ARBA00022490"/>
    </source>
</evidence>
<dbReference type="GO" id="GO:0006412">
    <property type="term" value="P:translation"/>
    <property type="evidence" value="ECO:0007669"/>
    <property type="project" value="TreeGrafter"/>
</dbReference>
<evidence type="ECO:0000313" key="14">
    <source>
        <dbReference type="EMBL" id="NWS79103.1"/>
    </source>
</evidence>
<evidence type="ECO:0000256" key="12">
    <source>
        <dbReference type="SAM" id="MobiDB-lite"/>
    </source>
</evidence>
<reference evidence="14 15" key="1">
    <citation type="submission" date="2019-09" db="EMBL/GenBank/DDBJ databases">
        <title>Bird 10,000 Genomes (B10K) Project - Family phase.</title>
        <authorList>
            <person name="Zhang G."/>
        </authorList>
    </citation>
    <scope>NUCLEOTIDE SEQUENCE [LARGE SCALE GENOMIC DNA]</scope>
    <source>
        <strain evidence="14">B10K-DU-003-44</strain>
        <tissue evidence="14">Muscle</tissue>
    </source>
</reference>
<comment type="similarity">
    <text evidence="10">Belongs to the ZAR1 family.</text>
</comment>
<keyword evidence="2" id="KW-0217">Developmental protein</keyword>
<feature type="compositionally biased region" description="Basic and acidic residues" evidence="12">
    <location>
        <begin position="169"/>
        <end position="184"/>
    </location>
</feature>
<dbReference type="InterPro" id="IPR027377">
    <property type="entry name" value="ZAR1/RTP1-5-like_Znf-3CxxC"/>
</dbReference>
<feature type="region of interest" description="Disordered" evidence="12">
    <location>
        <begin position="28"/>
        <end position="51"/>
    </location>
</feature>
<name>A0A7K5ICG5_CROSL</name>
<sequence length="278" mass="31036">LDCFVAPFLSRYQSSRGILLASCSMDSLGRQPGRQPSRQQRESSRISPFLGWPRTPLPSDYQDRYRQVQLPALVPQPSQRFRPWLQLQAPVPQVSQGFRPRLYQTNTKVVGAQVSLQVDSAVQCSLGSLTLPGGPPLGATALQTYGHPALYSPLLDRCPSLLPGAAGCHKKEDTSETTPEEQKVENGGGEQQEGQAEAVLLSQETAETPREKAAVPKRRSSFQVFEKKYGYFQCKDCKTRWESAYVWCIPGTKKVCFKQLCRICQKGLNPYRVEAIRC</sequence>
<keyword evidence="15" id="KW-1185">Reference proteome</keyword>
<evidence type="ECO:0000256" key="6">
    <source>
        <dbReference type="ARBA" id="ARBA00022782"/>
    </source>
</evidence>
<keyword evidence="4" id="KW-0479">Metal-binding</keyword>
<evidence type="ECO:0000256" key="10">
    <source>
        <dbReference type="ARBA" id="ARBA00034699"/>
    </source>
</evidence>
<dbReference type="SMART" id="SM01328">
    <property type="entry name" value="zf-3CxxC"/>
    <property type="match status" value="1"/>
</dbReference>
<evidence type="ECO:0000256" key="9">
    <source>
        <dbReference type="ARBA" id="ARBA00022943"/>
    </source>
</evidence>
<keyword evidence="7" id="KW-0862">Zinc</keyword>
<dbReference type="Proteomes" id="UP000549499">
    <property type="component" value="Unassembled WGS sequence"/>
</dbReference>
<evidence type="ECO:0000313" key="15">
    <source>
        <dbReference type="Proteomes" id="UP000549499"/>
    </source>
</evidence>
<feature type="domain" description="3CxxC-type" evidence="13">
    <location>
        <begin position="227"/>
        <end position="278"/>
    </location>
</feature>
<comment type="function">
    <text evidence="11">mRNA-binding protein required for maternal mRNA storage, translation and degradation during oocyte maturation. Probably promotes formation of some phase-separated membraneless compartment that stores maternal mRNAs in oocytes: acts by undergoing liquid-liquid phase separation upon binding to maternal mRNAs. Binds to the 3'-UTR of maternal mRNAs, inhibiting their translation.</text>
</comment>
<gene>
    <name evidence="14" type="primary">Zar1l_1</name>
    <name evidence="14" type="ORF">CROSUL_R11804</name>
</gene>
<feature type="region of interest" description="Disordered" evidence="12">
    <location>
        <begin position="167"/>
        <end position="196"/>
    </location>
</feature>
<comment type="caution">
    <text evidence="14">The sequence shown here is derived from an EMBL/GenBank/DDBJ whole genome shotgun (WGS) entry which is preliminary data.</text>
</comment>
<feature type="non-terminal residue" evidence="14">
    <location>
        <position position="1"/>
    </location>
</feature>
<dbReference type="PANTHER" id="PTHR31054">
    <property type="entry name" value="ZYGOTE ARREST PROTEIN 1-LIKE ISOFORM X1"/>
    <property type="match status" value="1"/>
</dbReference>
<proteinExistence type="inferred from homology"/>
<evidence type="ECO:0000256" key="2">
    <source>
        <dbReference type="ARBA" id="ARBA00022473"/>
    </source>
</evidence>
<keyword evidence="8" id="KW-0694">RNA-binding</keyword>
<protein>
    <submittedName>
        <fullName evidence="14">ZAR1L protein</fullName>
    </submittedName>
</protein>
<evidence type="ECO:0000259" key="13">
    <source>
        <dbReference type="SMART" id="SM01328"/>
    </source>
</evidence>
<keyword evidence="3" id="KW-0963">Cytoplasm</keyword>
<feature type="non-terminal residue" evidence="14">
    <location>
        <position position="278"/>
    </location>
</feature>
<evidence type="ECO:0000256" key="5">
    <source>
        <dbReference type="ARBA" id="ARBA00022771"/>
    </source>
</evidence>